<feature type="transmembrane region" description="Helical" evidence="6">
    <location>
        <begin position="229"/>
        <end position="249"/>
    </location>
</feature>
<feature type="transmembrane region" description="Helical" evidence="6">
    <location>
        <begin position="133"/>
        <end position="153"/>
    </location>
</feature>
<evidence type="ECO:0000256" key="5">
    <source>
        <dbReference type="PIRSR" id="PIRSR604254-1"/>
    </source>
</evidence>
<dbReference type="RefSeq" id="XP_018391380.1">
    <property type="nucleotide sequence ID" value="XM_018533781.1"/>
</dbReference>
<keyword evidence="8" id="KW-1185">Reference proteome</keyword>
<proteinExistence type="predicted"/>
<dbReference type="AlphaFoldDB" id="A0A177E4P7"/>
<keyword evidence="3 6" id="KW-1133">Transmembrane helix</keyword>
<feature type="binding site" evidence="5">
    <location>
        <position position="300"/>
    </location>
    <ligand>
        <name>Zn(2+)</name>
        <dbReference type="ChEBI" id="CHEBI:29105"/>
    </ligand>
</feature>
<evidence type="ECO:0000313" key="7">
    <source>
        <dbReference type="EMBL" id="OAG25959.1"/>
    </source>
</evidence>
<dbReference type="InterPro" id="IPR004254">
    <property type="entry name" value="AdipoR/HlyIII-related"/>
</dbReference>
<keyword evidence="4 6" id="KW-0472">Membrane</keyword>
<evidence type="ECO:0000313" key="8">
    <source>
        <dbReference type="Proteomes" id="UP000077248"/>
    </source>
</evidence>
<dbReference type="PANTHER" id="PTHR20855">
    <property type="entry name" value="ADIPOR/PROGESTIN RECEPTOR-RELATED"/>
    <property type="match status" value="1"/>
</dbReference>
<gene>
    <name evidence="7" type="ORF">CC77DRAFT_924016</name>
</gene>
<dbReference type="GO" id="GO:0006882">
    <property type="term" value="P:intracellular zinc ion homeostasis"/>
    <property type="evidence" value="ECO:0007669"/>
    <property type="project" value="TreeGrafter"/>
</dbReference>
<evidence type="ECO:0000256" key="1">
    <source>
        <dbReference type="ARBA" id="ARBA00004141"/>
    </source>
</evidence>
<feature type="transmembrane region" description="Helical" evidence="6">
    <location>
        <begin position="298"/>
        <end position="316"/>
    </location>
</feature>
<evidence type="ECO:0000256" key="6">
    <source>
        <dbReference type="SAM" id="Phobius"/>
    </source>
</evidence>
<evidence type="ECO:0000256" key="2">
    <source>
        <dbReference type="ARBA" id="ARBA00022692"/>
    </source>
</evidence>
<sequence length="328" mass="37126">MISHARQDAREKAGILEGKNHAYGYGTTTTSRHVRFDVKKKETHEDYNTLIGWDDLLPWQRDNEFILTSHRRATFSYLRSLKSALEVHNETVNIWSHVLGTAVFFFITTILYFPTRQIRDEGDSTNGDDEAIYVYFGSVIACFFFSFIHHIFLDHSEQVRTWTGRFDYLGIVIPLYGTTIASTHFGFHCKPSLQEAYSAFATVTGLACALTTLHPSFSGPQSRHVRTTLYLLLGSSSFLPIVHGIYLFGVENMNRRMGLSYYLGLGLCHGTGAMLYAARIPERWLPRRCDVVGSSHQIMHVLVVCGAATYGVGVLASKRYWQTRGCEV</sequence>
<feature type="transmembrane region" description="Helical" evidence="6">
    <location>
        <begin position="261"/>
        <end position="278"/>
    </location>
</feature>
<feature type="transmembrane region" description="Helical" evidence="6">
    <location>
        <begin position="168"/>
        <end position="187"/>
    </location>
</feature>
<keyword evidence="2 6" id="KW-0812">Transmembrane</keyword>
<evidence type="ECO:0000256" key="4">
    <source>
        <dbReference type="ARBA" id="ARBA00023136"/>
    </source>
</evidence>
<accession>A0A177E4P7</accession>
<feature type="transmembrane region" description="Helical" evidence="6">
    <location>
        <begin position="94"/>
        <end position="113"/>
    </location>
</feature>
<feature type="binding site" evidence="5">
    <location>
        <position position="296"/>
    </location>
    <ligand>
        <name>Zn(2+)</name>
        <dbReference type="ChEBI" id="CHEBI:29105"/>
    </ligand>
</feature>
<keyword evidence="5" id="KW-0862">Zinc</keyword>
<dbReference type="OMA" id="EHECNDE"/>
<reference evidence="7 8" key="1">
    <citation type="submission" date="2016-05" db="EMBL/GenBank/DDBJ databases">
        <title>Comparative analysis of secretome profiles of manganese(II)-oxidizing ascomycete fungi.</title>
        <authorList>
            <consortium name="DOE Joint Genome Institute"/>
            <person name="Zeiner C.A."/>
            <person name="Purvine S.O."/>
            <person name="Zink E.M."/>
            <person name="Wu S."/>
            <person name="Pasa-Tolic L."/>
            <person name="Chaput D.L."/>
            <person name="Haridas S."/>
            <person name="Grigoriev I.V."/>
            <person name="Santelli C.M."/>
            <person name="Hansel C.M."/>
        </authorList>
    </citation>
    <scope>NUCLEOTIDE SEQUENCE [LARGE SCALE GENOMIC DNA]</scope>
    <source>
        <strain evidence="7 8">SRC1lrK2f</strain>
    </source>
</reference>
<dbReference type="Proteomes" id="UP000077248">
    <property type="component" value="Unassembled WGS sequence"/>
</dbReference>
<dbReference type="GeneID" id="29119375"/>
<organism evidence="7 8">
    <name type="scientific">Alternaria alternata</name>
    <name type="common">Alternaria rot fungus</name>
    <name type="synonym">Torula alternata</name>
    <dbReference type="NCBI Taxonomy" id="5599"/>
    <lineage>
        <taxon>Eukaryota</taxon>
        <taxon>Fungi</taxon>
        <taxon>Dikarya</taxon>
        <taxon>Ascomycota</taxon>
        <taxon>Pezizomycotina</taxon>
        <taxon>Dothideomycetes</taxon>
        <taxon>Pleosporomycetidae</taxon>
        <taxon>Pleosporales</taxon>
        <taxon>Pleosporineae</taxon>
        <taxon>Pleosporaceae</taxon>
        <taxon>Alternaria</taxon>
        <taxon>Alternaria sect. Alternaria</taxon>
        <taxon>Alternaria alternata complex</taxon>
    </lineage>
</organism>
<dbReference type="GO" id="GO:0046872">
    <property type="term" value="F:metal ion binding"/>
    <property type="evidence" value="ECO:0007669"/>
    <property type="project" value="UniProtKB-KW"/>
</dbReference>
<protein>
    <submittedName>
        <fullName evidence="7">HlyIII-domain-containing protein</fullName>
    </submittedName>
</protein>
<name>A0A177E4P7_ALTAL</name>
<dbReference type="Pfam" id="PF03006">
    <property type="entry name" value="HlyIII"/>
    <property type="match status" value="1"/>
</dbReference>
<dbReference type="GO" id="GO:0016020">
    <property type="term" value="C:membrane"/>
    <property type="evidence" value="ECO:0007669"/>
    <property type="project" value="UniProtKB-SubCell"/>
</dbReference>
<keyword evidence="5" id="KW-0479">Metal-binding</keyword>
<comment type="subcellular location">
    <subcellularLocation>
        <location evidence="1">Membrane</location>
        <topology evidence="1">Multi-pass membrane protein</topology>
    </subcellularLocation>
</comment>
<feature type="binding site" evidence="5">
    <location>
        <position position="150"/>
    </location>
    <ligand>
        <name>Zn(2+)</name>
        <dbReference type="ChEBI" id="CHEBI:29105"/>
    </ligand>
</feature>
<dbReference type="VEuPathDB" id="FungiDB:CC77DRAFT_924016"/>
<dbReference type="EMBL" id="KV441469">
    <property type="protein sequence ID" value="OAG25959.1"/>
    <property type="molecule type" value="Genomic_DNA"/>
</dbReference>
<dbReference type="GO" id="GO:0038023">
    <property type="term" value="F:signaling receptor activity"/>
    <property type="evidence" value="ECO:0007669"/>
    <property type="project" value="TreeGrafter"/>
</dbReference>
<dbReference type="KEGG" id="aalt:CC77DRAFT_924016"/>
<dbReference type="PANTHER" id="PTHR20855:SF130">
    <property type="entry name" value="HAEMOLYSIN-III FAMILY PROTEIN"/>
    <property type="match status" value="1"/>
</dbReference>
<evidence type="ECO:0000256" key="3">
    <source>
        <dbReference type="ARBA" id="ARBA00022989"/>
    </source>
</evidence>